<sequence>MRKRIISLLMASIFCMFSIVPAFAAEISPISAQESSQAEAVTPRATTIPTELCTQYPFTGDWSNTVNYTYTKYYFQPGWIKVESDQPFSLYLYDVDHQNGFLGYDATYKDGKYRYNLEARNFKFWVKITNTGSSPATNAYYTVTKN</sequence>
<dbReference type="RefSeq" id="WP_057573212.1">
    <property type="nucleotide sequence ID" value="NZ_CZAB01000140.1"/>
</dbReference>
<evidence type="ECO:0000256" key="1">
    <source>
        <dbReference type="SAM" id="SignalP"/>
    </source>
</evidence>
<gene>
    <name evidence="2" type="ORF">ERS852480_05289</name>
</gene>
<dbReference type="Proteomes" id="UP000095512">
    <property type="component" value="Unassembled WGS sequence"/>
</dbReference>
<evidence type="ECO:0000313" key="3">
    <source>
        <dbReference type="Proteomes" id="UP000095512"/>
    </source>
</evidence>
<keyword evidence="1" id="KW-0732">Signal</keyword>
<name>A0A174V3E6_9FIRM</name>
<reference evidence="2 3" key="1">
    <citation type="submission" date="2015-09" db="EMBL/GenBank/DDBJ databases">
        <authorList>
            <consortium name="Pathogen Informatics"/>
        </authorList>
    </citation>
    <scope>NUCLEOTIDE SEQUENCE [LARGE SCALE GENOMIC DNA]</scope>
    <source>
        <strain evidence="2 3">2789STDY5834865</strain>
    </source>
</reference>
<feature type="signal peptide" evidence="1">
    <location>
        <begin position="1"/>
        <end position="24"/>
    </location>
</feature>
<evidence type="ECO:0000313" key="2">
    <source>
        <dbReference type="EMBL" id="CUQ26550.1"/>
    </source>
</evidence>
<organism evidence="2 3">
    <name type="scientific">Enterocloster clostridioformis</name>
    <dbReference type="NCBI Taxonomy" id="1531"/>
    <lineage>
        <taxon>Bacteria</taxon>
        <taxon>Bacillati</taxon>
        <taxon>Bacillota</taxon>
        <taxon>Clostridia</taxon>
        <taxon>Lachnospirales</taxon>
        <taxon>Lachnospiraceae</taxon>
        <taxon>Enterocloster</taxon>
    </lineage>
</organism>
<accession>A0A174V3E6</accession>
<feature type="chain" id="PRO_5008035357" evidence="1">
    <location>
        <begin position="25"/>
        <end position="146"/>
    </location>
</feature>
<protein>
    <submittedName>
        <fullName evidence="2">Uncharacterized protein</fullName>
    </submittedName>
</protein>
<dbReference type="AlphaFoldDB" id="A0A174V3E6"/>
<dbReference type="EMBL" id="CZAB01000140">
    <property type="protein sequence ID" value="CUQ26550.1"/>
    <property type="molecule type" value="Genomic_DNA"/>
</dbReference>
<proteinExistence type="predicted"/>